<evidence type="ECO:0000313" key="8">
    <source>
        <dbReference type="EMBL" id="CAG6719807.1"/>
    </source>
</evidence>
<dbReference type="InterPro" id="IPR000123">
    <property type="entry name" value="Reverse_transcriptase_msDNA"/>
</dbReference>
<evidence type="ECO:0000256" key="4">
    <source>
        <dbReference type="ARBA" id="ARBA00022842"/>
    </source>
</evidence>
<dbReference type="GO" id="GO:0003964">
    <property type="term" value="F:RNA-directed DNA polymerase activity"/>
    <property type="evidence" value="ECO:0007669"/>
    <property type="project" value="InterPro"/>
</dbReference>
<evidence type="ECO:0000256" key="1">
    <source>
        <dbReference type="ARBA" id="ARBA00022679"/>
    </source>
</evidence>
<dbReference type="Pfam" id="PF00078">
    <property type="entry name" value="RVT_1"/>
    <property type="match status" value="1"/>
</dbReference>
<keyword evidence="4" id="KW-0460">Magnesium</keyword>
<dbReference type="EMBL" id="HBUF01359379">
    <property type="protein sequence ID" value="CAG6719807.1"/>
    <property type="molecule type" value="Transcribed_RNA"/>
</dbReference>
<feature type="domain" description="Reverse transcriptase" evidence="7">
    <location>
        <begin position="274"/>
        <end position="584"/>
    </location>
</feature>
<dbReference type="PANTHER" id="PTHR21301:SF10">
    <property type="entry name" value="REVERSE TRANSCRIPTASE DOMAIN-CONTAINING PROTEIN"/>
    <property type="match status" value="1"/>
</dbReference>
<proteinExistence type="inferred from homology"/>
<dbReference type="AlphaFoldDB" id="A0A8D8Y3Y8"/>
<protein>
    <recommendedName>
        <fullName evidence="7">Reverse transcriptase domain-containing protein</fullName>
    </recommendedName>
</protein>
<dbReference type="InterPro" id="IPR000477">
    <property type="entry name" value="RT_dom"/>
</dbReference>
<dbReference type="InterPro" id="IPR058912">
    <property type="entry name" value="HTH_animal"/>
</dbReference>
<dbReference type="InterPro" id="IPR043502">
    <property type="entry name" value="DNA/RNA_pol_sf"/>
</dbReference>
<dbReference type="CDD" id="cd00304">
    <property type="entry name" value="RT_like"/>
    <property type="match status" value="1"/>
</dbReference>
<dbReference type="PROSITE" id="PS50878">
    <property type="entry name" value="RT_POL"/>
    <property type="match status" value="1"/>
</dbReference>
<accession>A0A8D8Y3Y8</accession>
<dbReference type="GO" id="GO:0046872">
    <property type="term" value="F:metal ion binding"/>
    <property type="evidence" value="ECO:0007669"/>
    <property type="project" value="UniProtKB-KW"/>
</dbReference>
<name>A0A8D8Y3Y8_9HEMI</name>
<dbReference type="GO" id="GO:0051607">
    <property type="term" value="P:defense response to virus"/>
    <property type="evidence" value="ECO:0007669"/>
    <property type="project" value="UniProtKB-KW"/>
</dbReference>
<evidence type="ECO:0000256" key="6">
    <source>
        <dbReference type="ARBA" id="ARBA00034120"/>
    </source>
</evidence>
<evidence type="ECO:0000256" key="5">
    <source>
        <dbReference type="ARBA" id="ARBA00023118"/>
    </source>
</evidence>
<evidence type="ECO:0000256" key="2">
    <source>
        <dbReference type="ARBA" id="ARBA00022695"/>
    </source>
</evidence>
<organism evidence="8">
    <name type="scientific">Cacopsylla melanoneura</name>
    <dbReference type="NCBI Taxonomy" id="428564"/>
    <lineage>
        <taxon>Eukaryota</taxon>
        <taxon>Metazoa</taxon>
        <taxon>Ecdysozoa</taxon>
        <taxon>Arthropoda</taxon>
        <taxon>Hexapoda</taxon>
        <taxon>Insecta</taxon>
        <taxon>Pterygota</taxon>
        <taxon>Neoptera</taxon>
        <taxon>Paraneoptera</taxon>
        <taxon>Hemiptera</taxon>
        <taxon>Sternorrhyncha</taxon>
        <taxon>Psylloidea</taxon>
        <taxon>Psyllidae</taxon>
        <taxon>Psyllinae</taxon>
        <taxon>Cacopsylla</taxon>
    </lineage>
</organism>
<evidence type="ECO:0000259" key="7">
    <source>
        <dbReference type="PROSITE" id="PS50878"/>
    </source>
</evidence>
<dbReference type="GO" id="GO:0003723">
    <property type="term" value="F:RNA binding"/>
    <property type="evidence" value="ECO:0007669"/>
    <property type="project" value="InterPro"/>
</dbReference>
<dbReference type="Pfam" id="PF26215">
    <property type="entry name" value="HTH_animal"/>
    <property type="match status" value="1"/>
</dbReference>
<dbReference type="PRINTS" id="PR00866">
    <property type="entry name" value="RNADNAPOLMS"/>
</dbReference>
<sequence>MNSQQYIKFLYIHLDSVNLRVVRTLENNEMKYARIMNQLTFLCKCRQYSVTPKCLKLKWPHNGIRKNDIINQTQKKLLTDLIDFNHKKKETIRKDLVQGWAYMECKYRNTYILDVIIRFLAHQHENEFMKCKTHLQHKFELLIRGTNKYSEPYQAPQQNLRSRPNILSSDIPVPLNTRPGQLDPVKTKVINLSNCDITPTQVLALTKGMKYSVAPTSLPIFDLVSGIEKGLHKLEEDFANQVRCEMYRCIKKENNKRIKPNLSKEEYIAIKQIRENKDLITVEADKGGAIVLMNREEYDSKLKLILEGEDFEELNEDPTTKIERKIYRVLKKYDDIYNAETRSKLTPHHTCAPSIYAKPKVHKQNNPLRIIVNCKDSPTEKLAKFLCKNYLNKISYHTESNIKNSYHFVECLKNMNITGTDTMASFDVEDLFGSVPVRETNEIIMRKLKENENITTRELSGIQELLEIVSSNNYFQHKGKVYRRKEGLPMGNPISPVMSNIFMEELEMTTLNENMTCKPKLYKRYVDDIFLIFDRTDKLNLFFDLCNSQHPRIKFTKEIEKDNQMPFLDVLITRNTPSTIKLSVFKKPTHSDTYVNYNSNCNPSVKKALIKTLKNRAEKICDNQETYEEEKNKVIRALKQNNYPEDYVRKIWNEVKPQQQKPKPITTVAIPYVKNLSERIKRENNKLNIRTVFQSKRKISQLIKTPDLSEERRNKNVIYKISCSHTDCQSGPYIGETKAQLHVRKKQHKYNLQKMIETAELVNHKINADHEIDLNTMNPIEYEKDWFKRKFKESSYMKYTYNKCTISKPSVKVNRIWDPLLSNIYKRKSADSTMSSATTTTTTN</sequence>
<reference evidence="8" key="1">
    <citation type="submission" date="2021-05" db="EMBL/GenBank/DDBJ databases">
        <authorList>
            <person name="Alioto T."/>
            <person name="Alioto T."/>
            <person name="Gomez Garrido J."/>
        </authorList>
    </citation>
    <scope>NUCLEOTIDE SEQUENCE</scope>
</reference>
<evidence type="ECO:0000256" key="3">
    <source>
        <dbReference type="ARBA" id="ARBA00022723"/>
    </source>
</evidence>
<keyword evidence="2" id="KW-0548">Nucleotidyltransferase</keyword>
<keyword evidence="5" id="KW-0051">Antiviral defense</keyword>
<dbReference type="SUPFAM" id="SSF56672">
    <property type="entry name" value="DNA/RNA polymerases"/>
    <property type="match status" value="1"/>
</dbReference>
<comment type="similarity">
    <text evidence="6">Belongs to the bacterial reverse transcriptase family.</text>
</comment>
<keyword evidence="3" id="KW-0479">Metal-binding</keyword>
<dbReference type="PANTHER" id="PTHR21301">
    <property type="entry name" value="REVERSE TRANSCRIPTASE"/>
    <property type="match status" value="1"/>
</dbReference>
<keyword evidence="1" id="KW-0808">Transferase</keyword>